<accession>A0A0H3DDP4</accession>
<evidence type="ECO:0000313" key="2">
    <source>
        <dbReference type="Proteomes" id="UP000000328"/>
    </source>
</evidence>
<dbReference type="KEGG" id="amd:AMED_7351"/>
<name>A0A0H3DDP4_AMYMU</name>
<dbReference type="EMBL" id="CP002000">
    <property type="protein sequence ID" value="ADJ49065.1"/>
    <property type="molecule type" value="Genomic_DNA"/>
</dbReference>
<dbReference type="HOGENOM" id="CLU_2802961_0_0_11"/>
<evidence type="ECO:0000313" key="1">
    <source>
        <dbReference type="EMBL" id="ADJ49065.1"/>
    </source>
</evidence>
<dbReference type="RefSeq" id="WP_013229108.1">
    <property type="nucleotide sequence ID" value="NC_014318.1"/>
</dbReference>
<sequence>MIVAEAVKPFGQECSIAKWTEQLGRLGAVVGVLPGLAAEFGALVRLRSVDSGVAGVWVALPETGLAG</sequence>
<reference evidence="1 2" key="1">
    <citation type="journal article" date="2010" name="Cell Res.">
        <title>Complete genome sequence of the rifamycin SV-producing Amycolatopsis mediterranei U32 revealed its genetic characteristics in phylogeny and metabolism.</title>
        <authorList>
            <person name="Zhao W."/>
            <person name="Zhong Y."/>
            <person name="Yuan H."/>
            <person name="Wang J."/>
            <person name="Zheng H."/>
            <person name="Wang Y."/>
            <person name="Cen X."/>
            <person name="Xu F."/>
            <person name="Bai J."/>
            <person name="Han X."/>
            <person name="Lu G."/>
            <person name="Zhu Y."/>
            <person name="Shao Z."/>
            <person name="Yan H."/>
            <person name="Li C."/>
            <person name="Peng N."/>
            <person name="Zhang Z."/>
            <person name="Zhang Y."/>
            <person name="Lin W."/>
            <person name="Fan Y."/>
            <person name="Qin Z."/>
            <person name="Hu Y."/>
            <person name="Zhu B."/>
            <person name="Wang S."/>
            <person name="Ding X."/>
            <person name="Zhao G.P."/>
        </authorList>
    </citation>
    <scope>NUCLEOTIDE SEQUENCE [LARGE SCALE GENOMIC DNA]</scope>
    <source>
        <strain evidence="2">U-32</strain>
    </source>
</reference>
<dbReference type="PATRIC" id="fig|749927.5.peg.7644"/>
<dbReference type="GeneID" id="92877347"/>
<gene>
    <name evidence="1" type="ordered locus">AMED_7351</name>
</gene>
<dbReference type="AlphaFoldDB" id="A0A0H3DDP4"/>
<dbReference type="Proteomes" id="UP000000328">
    <property type="component" value="Chromosome"/>
</dbReference>
<protein>
    <submittedName>
        <fullName evidence="1">Uncharacterized protein</fullName>
    </submittedName>
</protein>
<organism evidence="1 2">
    <name type="scientific">Amycolatopsis mediterranei (strain U-32)</name>
    <dbReference type="NCBI Taxonomy" id="749927"/>
    <lineage>
        <taxon>Bacteria</taxon>
        <taxon>Bacillati</taxon>
        <taxon>Actinomycetota</taxon>
        <taxon>Actinomycetes</taxon>
        <taxon>Pseudonocardiales</taxon>
        <taxon>Pseudonocardiaceae</taxon>
        <taxon>Amycolatopsis</taxon>
    </lineage>
</organism>
<proteinExistence type="predicted"/>